<accession>A0A9D2ISZ3</accession>
<comment type="caution">
    <text evidence="2">The sequence shown here is derived from an EMBL/GenBank/DDBJ whole genome shotgun (WGS) entry which is preliminary data.</text>
</comment>
<feature type="transmembrane region" description="Helical" evidence="1">
    <location>
        <begin position="251"/>
        <end position="270"/>
    </location>
</feature>
<reference evidence="2" key="2">
    <citation type="submission" date="2021-04" db="EMBL/GenBank/DDBJ databases">
        <authorList>
            <person name="Gilroy R."/>
        </authorList>
    </citation>
    <scope>NUCLEOTIDE SEQUENCE</scope>
    <source>
        <strain evidence="2">14324</strain>
    </source>
</reference>
<evidence type="ECO:0000313" key="3">
    <source>
        <dbReference type="Proteomes" id="UP000824041"/>
    </source>
</evidence>
<feature type="transmembrane region" description="Helical" evidence="1">
    <location>
        <begin position="221"/>
        <end position="239"/>
    </location>
</feature>
<protein>
    <submittedName>
        <fullName evidence="2">Uncharacterized protein</fullName>
    </submittedName>
</protein>
<evidence type="ECO:0000256" key="1">
    <source>
        <dbReference type="SAM" id="Phobius"/>
    </source>
</evidence>
<gene>
    <name evidence="2" type="ORF">IAA21_02600</name>
</gene>
<keyword evidence="1" id="KW-1133">Transmembrane helix</keyword>
<proteinExistence type="predicted"/>
<feature type="transmembrane region" description="Helical" evidence="1">
    <location>
        <begin position="195"/>
        <end position="214"/>
    </location>
</feature>
<keyword evidence="1" id="KW-0472">Membrane</keyword>
<reference evidence="2" key="1">
    <citation type="journal article" date="2021" name="PeerJ">
        <title>Extensive microbial diversity within the chicken gut microbiome revealed by metagenomics and culture.</title>
        <authorList>
            <person name="Gilroy R."/>
            <person name="Ravi A."/>
            <person name="Getino M."/>
            <person name="Pursley I."/>
            <person name="Horton D.L."/>
            <person name="Alikhan N.F."/>
            <person name="Baker D."/>
            <person name="Gharbi K."/>
            <person name="Hall N."/>
            <person name="Watson M."/>
            <person name="Adriaenssens E.M."/>
            <person name="Foster-Nyarko E."/>
            <person name="Jarju S."/>
            <person name="Secka A."/>
            <person name="Antonio M."/>
            <person name="Oren A."/>
            <person name="Chaudhuri R.R."/>
            <person name="La Ragione R."/>
            <person name="Hildebrand F."/>
            <person name="Pallen M.J."/>
        </authorList>
    </citation>
    <scope>NUCLEOTIDE SEQUENCE</scope>
    <source>
        <strain evidence="2">14324</strain>
    </source>
</reference>
<keyword evidence="1" id="KW-0812">Transmembrane</keyword>
<organism evidence="2 3">
    <name type="scientific">Candidatus Blautia faecigallinarum</name>
    <dbReference type="NCBI Taxonomy" id="2838488"/>
    <lineage>
        <taxon>Bacteria</taxon>
        <taxon>Bacillati</taxon>
        <taxon>Bacillota</taxon>
        <taxon>Clostridia</taxon>
        <taxon>Lachnospirales</taxon>
        <taxon>Lachnospiraceae</taxon>
        <taxon>Blautia</taxon>
    </lineage>
</organism>
<name>A0A9D2ISZ3_9FIRM</name>
<feature type="transmembrane region" description="Helical" evidence="1">
    <location>
        <begin position="163"/>
        <end position="183"/>
    </location>
</feature>
<dbReference type="EMBL" id="DXBU01000031">
    <property type="protein sequence ID" value="HIZ21675.1"/>
    <property type="molecule type" value="Genomic_DNA"/>
</dbReference>
<evidence type="ECO:0000313" key="2">
    <source>
        <dbReference type="EMBL" id="HIZ21675.1"/>
    </source>
</evidence>
<dbReference type="AlphaFoldDB" id="A0A9D2ISZ3"/>
<dbReference type="Proteomes" id="UP000824041">
    <property type="component" value="Unassembled WGS sequence"/>
</dbReference>
<sequence>MNFPKDQEFFKDINCNGKLSPSQFPAGYTTASQAFFLAAKNSVPKQVQINYKVPITDDETEKSDSGPLFGDIDRSVEQYNASIFSAGADAAYQQTKCGYIGEFPDGSFSGGHFSDEDGNFARLGFYIKKQLEHYSPLRPSLEELQELYRTAYGAKQDRRFSSWGILFLLLHMVIMAISSLPLLPDMEGYSWFGHGWDWAIIAGGCLTLVIAWACHSVACNSWGVLGFIHMLLTVIVLGWQIADYESPDTRLFFAGITLIVTLISIIHYLYDAFECSVARRIRKFTEWYDQEALDNYRRLRFTILWYKNISGEETTPFDSMQKEFITICENRKKQFK</sequence>